<dbReference type="AlphaFoldDB" id="A0A1Q8Q1I7"/>
<protein>
    <submittedName>
        <fullName evidence="1">Uncharacterized protein</fullName>
    </submittedName>
</protein>
<evidence type="ECO:0000313" key="2">
    <source>
        <dbReference type="Proteomes" id="UP000185568"/>
    </source>
</evidence>
<name>A0A1Q8Q1I7_9BACI</name>
<gene>
    <name evidence="1" type="ORF">BTO30_16110</name>
</gene>
<dbReference type="EMBL" id="MSDU01000063">
    <property type="protein sequence ID" value="OLN21203.1"/>
    <property type="molecule type" value="Genomic_DNA"/>
</dbReference>
<organism evidence="1 2">
    <name type="scientific">Domibacillus antri</name>
    <dbReference type="NCBI Taxonomy" id="1714264"/>
    <lineage>
        <taxon>Bacteria</taxon>
        <taxon>Bacillati</taxon>
        <taxon>Bacillota</taxon>
        <taxon>Bacilli</taxon>
        <taxon>Bacillales</taxon>
        <taxon>Bacillaceae</taxon>
        <taxon>Domibacillus</taxon>
    </lineage>
</organism>
<reference evidence="1 2" key="1">
    <citation type="submission" date="2016-12" db="EMBL/GenBank/DDBJ databases">
        <title>Domibacillus antri genome sequencing.</title>
        <authorList>
            <person name="Verma A."/>
            <person name="Krishnamurthi S."/>
        </authorList>
    </citation>
    <scope>NUCLEOTIDE SEQUENCE [LARGE SCALE GENOMIC DNA]</scope>
    <source>
        <strain evidence="1 2">XD80</strain>
    </source>
</reference>
<dbReference type="OrthoDB" id="9861223at2"/>
<comment type="caution">
    <text evidence="1">The sequence shown here is derived from an EMBL/GenBank/DDBJ whole genome shotgun (WGS) entry which is preliminary data.</text>
</comment>
<accession>A0A1Q8Q1I7</accession>
<sequence length="181" mass="22028">MSYFSYLKKESFTGLDILKLQHKLKVYQNRFDNIVLTNNHFLPDKQDIEAVSFAVPRSKIALQVNSMITNEFKIRNNTKYMERVFKGEKMYLIANDIDAMQRFCEWNYNFGKFEDREVYEKKRDYFNLLSPEYNKTLLYNWGMLSEGLSEILYILFDRHYDMYTYDKEEHIRFISELKNCE</sequence>
<keyword evidence="2" id="KW-1185">Reference proteome</keyword>
<dbReference type="RefSeq" id="WP_075399717.1">
    <property type="nucleotide sequence ID" value="NZ_MSDU01000063.1"/>
</dbReference>
<proteinExistence type="predicted"/>
<dbReference type="Proteomes" id="UP000185568">
    <property type="component" value="Unassembled WGS sequence"/>
</dbReference>
<evidence type="ECO:0000313" key="1">
    <source>
        <dbReference type="EMBL" id="OLN21203.1"/>
    </source>
</evidence>